<dbReference type="PANTHER" id="PTHR30619">
    <property type="entry name" value="DNA INTERNALIZATION/COMPETENCE PROTEIN COMEC/REC2"/>
    <property type="match status" value="1"/>
</dbReference>
<feature type="region of interest" description="Disordered" evidence="1">
    <location>
        <begin position="269"/>
        <end position="289"/>
    </location>
</feature>
<evidence type="ECO:0000256" key="1">
    <source>
        <dbReference type="SAM" id="MobiDB-lite"/>
    </source>
</evidence>
<dbReference type="PROSITE" id="PS51257">
    <property type="entry name" value="PROKAR_LIPOPROTEIN"/>
    <property type="match status" value="1"/>
</dbReference>
<dbReference type="SUPFAM" id="SSF56281">
    <property type="entry name" value="Metallo-hydrolase/oxidoreductase"/>
    <property type="match status" value="1"/>
</dbReference>
<dbReference type="InterPro" id="IPR052159">
    <property type="entry name" value="Competence_DNA_uptake"/>
</dbReference>
<reference evidence="2 3" key="1">
    <citation type="journal article" date="2016" name="Nat. Commun.">
        <title>Thousands of microbial genomes shed light on interconnected biogeochemical processes in an aquifer system.</title>
        <authorList>
            <person name="Anantharaman K."/>
            <person name="Brown C.T."/>
            <person name="Hug L.A."/>
            <person name="Sharon I."/>
            <person name="Castelle C.J."/>
            <person name="Probst A.J."/>
            <person name="Thomas B.C."/>
            <person name="Singh A."/>
            <person name="Wilkins M.J."/>
            <person name="Karaoz U."/>
            <person name="Brodie E.L."/>
            <person name="Williams K.H."/>
            <person name="Hubbard S.S."/>
            <person name="Banfield J.F."/>
        </authorList>
    </citation>
    <scope>NUCLEOTIDE SEQUENCE [LARGE SCALE GENOMIC DNA]</scope>
</reference>
<proteinExistence type="predicted"/>
<gene>
    <name evidence="2" type="ORF">A3F51_03710</name>
</gene>
<evidence type="ECO:0000313" key="3">
    <source>
        <dbReference type="Proteomes" id="UP000178089"/>
    </source>
</evidence>
<protein>
    <recommendedName>
        <fullName evidence="4">Metallo-beta-lactamase domain-containing protein</fullName>
    </recommendedName>
</protein>
<dbReference type="PANTHER" id="PTHR30619:SF1">
    <property type="entry name" value="RECOMBINATION PROTEIN 2"/>
    <property type="match status" value="1"/>
</dbReference>
<dbReference type="InterPro" id="IPR036866">
    <property type="entry name" value="RibonucZ/Hydroxyglut_hydro"/>
</dbReference>
<name>A0A1G2N144_9BACT</name>
<sequence length="337" mass="36284">MTTFVSRPFIIGATATALVSCLAGYAWHEQNRPPVLEVYIFALKSGRSMFIRTPDDRRILVDGGGNAEIIRHITNILPFYSRGIDVVVATNTDGKNVSGLIDVIERYEVERAYIPRFTLENTGTTSSTDDIYRTFLGELGDLHIQTHEVAAGDQIPLSGSDDGSSVQRVTAQVLFPVPADMFEYSKASAPELLFSLSYGKTSILFMGDASKKVQKLLASSSAVISGSIGDTDVLIISHSALPANMSSGFINIARPRALIFKKTVTKSSTDTSKSAKSKSTSITSSISKDGKKITPKKKIVADPLVAILDEDRFNLKEAGTVKIVSDGEGVIISGNIE</sequence>
<dbReference type="Gene3D" id="3.60.15.10">
    <property type="entry name" value="Ribonuclease Z/Hydroxyacylglutathione hydrolase-like"/>
    <property type="match status" value="1"/>
</dbReference>
<comment type="caution">
    <text evidence="2">The sequence shown here is derived from an EMBL/GenBank/DDBJ whole genome shotgun (WGS) entry which is preliminary data.</text>
</comment>
<dbReference type="AlphaFoldDB" id="A0A1G2N144"/>
<evidence type="ECO:0008006" key="4">
    <source>
        <dbReference type="Google" id="ProtNLM"/>
    </source>
</evidence>
<dbReference type="Proteomes" id="UP000178089">
    <property type="component" value="Unassembled WGS sequence"/>
</dbReference>
<dbReference type="STRING" id="1802315.A3F51_03710"/>
<organism evidence="2 3">
    <name type="scientific">Candidatus Taylorbacteria bacterium RIFCSPHIGHO2_12_FULL_45_16</name>
    <dbReference type="NCBI Taxonomy" id="1802315"/>
    <lineage>
        <taxon>Bacteria</taxon>
        <taxon>Candidatus Tayloriibacteriota</taxon>
    </lineage>
</organism>
<dbReference type="EMBL" id="MHRT01000001">
    <property type="protein sequence ID" value="OHA29800.1"/>
    <property type="molecule type" value="Genomic_DNA"/>
</dbReference>
<evidence type="ECO:0000313" key="2">
    <source>
        <dbReference type="EMBL" id="OHA29800.1"/>
    </source>
</evidence>
<feature type="compositionally biased region" description="Low complexity" evidence="1">
    <location>
        <begin position="269"/>
        <end position="287"/>
    </location>
</feature>
<accession>A0A1G2N144</accession>